<dbReference type="Gene3D" id="3.40.50.150">
    <property type="entry name" value="Vaccinia Virus protein VP39"/>
    <property type="match status" value="1"/>
</dbReference>
<dbReference type="Pfam" id="PF12589">
    <property type="entry name" value="WBS_methylT"/>
    <property type="match status" value="1"/>
</dbReference>
<dbReference type="InterPro" id="IPR039769">
    <property type="entry name" value="Bud23-like"/>
</dbReference>
<dbReference type="EMBL" id="LXFE01003403">
    <property type="protein sequence ID" value="OLL22393.1"/>
    <property type="molecule type" value="Genomic_DNA"/>
</dbReference>
<dbReference type="GO" id="GO:0000056">
    <property type="term" value="P:ribosomal small subunit export from nucleus"/>
    <property type="evidence" value="ECO:0007669"/>
    <property type="project" value="EnsemblFungi"/>
</dbReference>
<evidence type="ECO:0000256" key="5">
    <source>
        <dbReference type="ARBA" id="ARBA00022603"/>
    </source>
</evidence>
<comment type="subcellular location">
    <subcellularLocation>
        <location evidence="2">Cytoplasm</location>
    </subcellularLocation>
    <subcellularLocation>
        <location evidence="1">Nucleus</location>
    </subcellularLocation>
</comment>
<evidence type="ECO:0000313" key="11">
    <source>
        <dbReference type="EMBL" id="OLL22393.1"/>
    </source>
</evidence>
<evidence type="ECO:0000256" key="3">
    <source>
        <dbReference type="ARBA" id="ARBA00005547"/>
    </source>
</evidence>
<dbReference type="GO" id="GO:0000447">
    <property type="term" value="P:endonucleolytic cleavage in ITS1 to separate SSU-rRNA from 5.8S rRNA and LSU-rRNA from tricistronic rRNA transcript (SSU-rRNA, 5.8S rRNA, LSU-rRNA)"/>
    <property type="evidence" value="ECO:0007669"/>
    <property type="project" value="EnsemblFungi"/>
</dbReference>
<keyword evidence="6 11" id="KW-0808">Transferase</keyword>
<keyword evidence="5 11" id="KW-0489">Methyltransferase</keyword>
<feature type="domain" description="18S rRNA (guanine(1575)-N(7))-methyltransferase Bud23 C-terminal" evidence="10">
    <location>
        <begin position="193"/>
        <end position="231"/>
    </location>
</feature>
<keyword evidence="12" id="KW-1185">Reference proteome</keyword>
<dbReference type="Pfam" id="PF08241">
    <property type="entry name" value="Methyltransf_11"/>
    <property type="match status" value="1"/>
</dbReference>
<dbReference type="InterPro" id="IPR022238">
    <property type="entry name" value="Bud23_C"/>
</dbReference>
<dbReference type="InterPro" id="IPR013216">
    <property type="entry name" value="Methyltransf_11"/>
</dbReference>
<dbReference type="Proteomes" id="UP000186594">
    <property type="component" value="Unassembled WGS sequence"/>
</dbReference>
<evidence type="ECO:0000256" key="7">
    <source>
        <dbReference type="ARBA" id="ARBA00022691"/>
    </source>
</evidence>
<dbReference type="GO" id="GO:0005737">
    <property type="term" value="C:cytoplasm"/>
    <property type="evidence" value="ECO:0007669"/>
    <property type="project" value="UniProtKB-SubCell"/>
</dbReference>
<feature type="non-terminal residue" evidence="11">
    <location>
        <position position="234"/>
    </location>
</feature>
<dbReference type="CDD" id="cd02440">
    <property type="entry name" value="AdoMet_MTases"/>
    <property type="match status" value="1"/>
</dbReference>
<keyword evidence="4" id="KW-0963">Cytoplasm</keyword>
<comment type="caution">
    <text evidence="11">The sequence shown here is derived from an EMBL/GenBank/DDBJ whole genome shotgun (WGS) entry which is preliminary data.</text>
</comment>
<dbReference type="OMA" id="WIQEKKE"/>
<feature type="domain" description="Methyltransferase type 11" evidence="9">
    <location>
        <begin position="34"/>
        <end position="135"/>
    </location>
</feature>
<organism evidence="11 12">
    <name type="scientific">Neolecta irregularis (strain DAH-3)</name>
    <dbReference type="NCBI Taxonomy" id="1198029"/>
    <lineage>
        <taxon>Eukaryota</taxon>
        <taxon>Fungi</taxon>
        <taxon>Dikarya</taxon>
        <taxon>Ascomycota</taxon>
        <taxon>Taphrinomycotina</taxon>
        <taxon>Neolectales</taxon>
        <taxon>Neolectaceae</taxon>
        <taxon>Neolecta</taxon>
    </lineage>
</organism>
<dbReference type="SUPFAM" id="SSF53335">
    <property type="entry name" value="S-adenosyl-L-methionine-dependent methyltransferases"/>
    <property type="match status" value="1"/>
</dbReference>
<dbReference type="AlphaFoldDB" id="A0A1U7LIH1"/>
<feature type="non-terminal residue" evidence="11">
    <location>
        <position position="1"/>
    </location>
</feature>
<dbReference type="STRING" id="1198029.A0A1U7LIH1"/>
<evidence type="ECO:0000256" key="8">
    <source>
        <dbReference type="ARBA" id="ARBA00023242"/>
    </source>
</evidence>
<keyword evidence="8" id="KW-0539">Nucleus</keyword>
<dbReference type="PANTHER" id="PTHR12734:SF0">
    <property type="entry name" value="18S RRNA (GUANINE-N(7))-METHYLTRANSFERASE-RELATED"/>
    <property type="match status" value="1"/>
</dbReference>
<dbReference type="PANTHER" id="PTHR12734">
    <property type="entry name" value="METHYLTRANSFERASE-RELATED"/>
    <property type="match status" value="1"/>
</dbReference>
<evidence type="ECO:0000259" key="10">
    <source>
        <dbReference type="Pfam" id="PF12589"/>
    </source>
</evidence>
<gene>
    <name evidence="11" type="ORF">NEOLI_004029</name>
</gene>
<dbReference type="GO" id="GO:0016435">
    <property type="term" value="F:rRNA (guanine) methyltransferase activity"/>
    <property type="evidence" value="ECO:0007669"/>
    <property type="project" value="EnsemblFungi"/>
</dbReference>
<accession>A0A1U7LIH1</accession>
<dbReference type="FunFam" id="3.40.50.150:FF:000017">
    <property type="entry name" value="probable 18S rRNA (Guanine-N(7))-methyltransferase"/>
    <property type="match status" value="1"/>
</dbReference>
<evidence type="ECO:0000313" key="12">
    <source>
        <dbReference type="Proteomes" id="UP000186594"/>
    </source>
</evidence>
<dbReference type="InterPro" id="IPR029063">
    <property type="entry name" value="SAM-dependent_MTases_sf"/>
</dbReference>
<evidence type="ECO:0000256" key="1">
    <source>
        <dbReference type="ARBA" id="ARBA00004123"/>
    </source>
</evidence>
<reference evidence="11 12" key="1">
    <citation type="submission" date="2016-04" db="EMBL/GenBank/DDBJ databases">
        <title>Evolutionary innovation and constraint leading to complex multicellularity in the Ascomycota.</title>
        <authorList>
            <person name="Cisse O."/>
            <person name="Nguyen A."/>
            <person name="Hewitt D.A."/>
            <person name="Jedd G."/>
            <person name="Stajich J.E."/>
        </authorList>
    </citation>
    <scope>NUCLEOTIDE SEQUENCE [LARGE SCALE GENOMIC DNA]</scope>
    <source>
        <strain evidence="11 12">DAH-3</strain>
    </source>
</reference>
<sequence>GNGIHSFSRNSIHKKTLRALELLQLDPESSCFILDIGCGSGLSGEILEQEGHTWVGMDISPSMLGVAVERDTEGDLLLSDIGAGIPFRPGSFDAAISISVLQWLGNADKSTNRPVTRLTWFFESLYTSLKKNGRAVLQFYPENDEQCAWIMSLAKKAGFGGGLVVDNSKSVKKKKVYLVLVAGSTSLPLNVKSKNVKETGKDWILRKKQLYRKRGKVGVPKDSKYTGRKRRPKF</sequence>
<protein>
    <submittedName>
        <fullName evidence="11">18S rRNA (Guanine-N(7))-methyltransferase bud23</fullName>
    </submittedName>
</protein>
<dbReference type="GO" id="GO:0043527">
    <property type="term" value="C:tRNA methyltransferase complex"/>
    <property type="evidence" value="ECO:0007669"/>
    <property type="project" value="EnsemblFungi"/>
</dbReference>
<proteinExistence type="inferred from homology"/>
<evidence type="ECO:0000256" key="2">
    <source>
        <dbReference type="ARBA" id="ARBA00004496"/>
    </source>
</evidence>
<dbReference type="GO" id="GO:0005730">
    <property type="term" value="C:nucleolus"/>
    <property type="evidence" value="ECO:0007669"/>
    <property type="project" value="EnsemblFungi"/>
</dbReference>
<dbReference type="OrthoDB" id="2877at2759"/>
<dbReference type="GO" id="GO:0070476">
    <property type="term" value="P:rRNA (guanine-N7)-methylation"/>
    <property type="evidence" value="ECO:0007669"/>
    <property type="project" value="EnsemblFungi"/>
</dbReference>
<evidence type="ECO:0000256" key="6">
    <source>
        <dbReference type="ARBA" id="ARBA00022679"/>
    </source>
</evidence>
<name>A0A1U7LIH1_NEOID</name>
<evidence type="ECO:0000256" key="4">
    <source>
        <dbReference type="ARBA" id="ARBA00022490"/>
    </source>
</evidence>
<keyword evidence="7" id="KW-0949">S-adenosyl-L-methionine</keyword>
<evidence type="ECO:0000259" key="9">
    <source>
        <dbReference type="Pfam" id="PF08241"/>
    </source>
</evidence>
<comment type="similarity">
    <text evidence="3">Belongs to the class I-like SAM-binding methyltransferase superfamily. BUD23/WBSCR22 family.</text>
</comment>